<comment type="similarity">
    <text evidence="1">Belongs to the metallophosphoesterase superfamily. YfcE family.</text>
</comment>
<reference evidence="5" key="2">
    <citation type="submission" date="2018-02" db="EMBL/GenBank/DDBJ databases">
        <title>Phenotypic and genomic properties of facultatively anaerobic sulfur-reducing natronoarchaea from hypersaline soda lakes.</title>
        <authorList>
            <person name="Sorokin D.Y."/>
            <person name="Kublanov I.V."/>
            <person name="Roman P."/>
            <person name="Sinninghe Damste J.S."/>
            <person name="Golyshin P.N."/>
            <person name="Rojo D."/>
            <person name="Ciordia S."/>
            <person name="Mena M.D.C."/>
            <person name="Ferrer M."/>
            <person name="Messina E."/>
            <person name="Smedile F."/>
            <person name="La Spada G."/>
            <person name="La Cono V."/>
            <person name="Yakimov M.M."/>
        </authorList>
    </citation>
    <scope>NUCLEOTIDE SEQUENCE [LARGE SCALE GENOMIC DNA]</scope>
    <source>
        <strain evidence="5">AArc-Mg</strain>
    </source>
</reference>
<dbReference type="InterPro" id="IPR029052">
    <property type="entry name" value="Metallo-depent_PP-like"/>
</dbReference>
<dbReference type="InterPro" id="IPR024654">
    <property type="entry name" value="Calcineurin-like_PHP_lpxH"/>
</dbReference>
<accession>A0A346PUR1</accession>
<dbReference type="SUPFAM" id="SSF56300">
    <property type="entry name" value="Metallo-dependent phosphatases"/>
    <property type="match status" value="1"/>
</dbReference>
<evidence type="ECO:0000313" key="4">
    <source>
        <dbReference type="EMBL" id="AXR83256.1"/>
    </source>
</evidence>
<dbReference type="PANTHER" id="PTHR43165:SF1">
    <property type="entry name" value="PHOSPHODIESTERASE MJ0936"/>
    <property type="match status" value="1"/>
</dbReference>
<keyword evidence="5" id="KW-1185">Reference proteome</keyword>
<dbReference type="NCBIfam" id="TIGR00040">
    <property type="entry name" value="yfcE"/>
    <property type="match status" value="1"/>
</dbReference>
<accession>A0A346PIZ4</accession>
<dbReference type="InterPro" id="IPR053193">
    <property type="entry name" value="MetalloPDE_YfcE-like"/>
</dbReference>
<sequence>MLAAASLRMKIGLLSDTHDNVEATERATEIFREEGVEVVVHCGDFVAPLLVQYFDTFELHGVLGNNDGDARNLQAAFDALGGESELHGRFADLEFDGLSFAVLHGEHKAEVEAIAAGETYDFVCYGHHHTRDLSEEGRTTVINPGAHVLTPSEDDRTVAIIDTLSESVRFRSVLE</sequence>
<evidence type="ECO:0000256" key="1">
    <source>
        <dbReference type="RuleBase" id="RU362039"/>
    </source>
</evidence>
<keyword evidence="1" id="KW-0479">Metal-binding</keyword>
<dbReference type="InterPro" id="IPR041802">
    <property type="entry name" value="MPP_YfcE"/>
</dbReference>
<dbReference type="AlphaFoldDB" id="A0A346PIZ4"/>
<evidence type="ECO:0000259" key="2">
    <source>
        <dbReference type="Pfam" id="PF12850"/>
    </source>
</evidence>
<dbReference type="Proteomes" id="UP000258613">
    <property type="component" value="Chromosome"/>
</dbReference>
<reference evidence="3" key="3">
    <citation type="journal article" date="2019" name="Int. J. Syst. Evol. Microbiol.">
        <title>Natronolimnobius sulfurireducens sp. nov. and Halalkaliarchaeum desulfuricum gen. nov., sp. nov., the first sulfur-respiring alkaliphilic haloarchaea from hypersaline alkaline lakes.</title>
        <authorList>
            <person name="Sorokin D.Y."/>
            <person name="Yakimov M."/>
            <person name="Messina E."/>
            <person name="Merkel A.Y."/>
            <person name="Bale N.J."/>
            <person name="Sinninghe Damste J.S."/>
        </authorList>
    </citation>
    <scope>NUCLEOTIDE SEQUENCE</scope>
    <source>
        <strain evidence="4">AArc-Mg</strain>
        <strain evidence="3">AArc1</strain>
    </source>
</reference>
<evidence type="ECO:0000313" key="3">
    <source>
        <dbReference type="EMBL" id="AXR79489.1"/>
    </source>
</evidence>
<organism evidence="3 6">
    <name type="scientific">Natrarchaeobaculum sulfurireducens</name>
    <dbReference type="NCBI Taxonomy" id="2044521"/>
    <lineage>
        <taxon>Archaea</taxon>
        <taxon>Methanobacteriati</taxon>
        <taxon>Methanobacteriota</taxon>
        <taxon>Stenosarchaea group</taxon>
        <taxon>Halobacteria</taxon>
        <taxon>Halobacteriales</taxon>
        <taxon>Natrialbaceae</taxon>
        <taxon>Natrarchaeobaculum</taxon>
    </lineage>
</organism>
<dbReference type="PANTHER" id="PTHR43165">
    <property type="entry name" value="METALLOPHOSPHOESTERASE"/>
    <property type="match status" value="1"/>
</dbReference>
<name>A0A346PIZ4_9EURY</name>
<dbReference type="InterPro" id="IPR000979">
    <property type="entry name" value="Phosphodiesterase_MJ0936/Vps29"/>
</dbReference>
<protein>
    <recommendedName>
        <fullName evidence="1">Phosphoesterase</fullName>
        <ecNumber evidence="1">3.1.4.-</ecNumber>
    </recommendedName>
</protein>
<dbReference type="CDD" id="cd00841">
    <property type="entry name" value="MPP_YfcE"/>
    <property type="match status" value="1"/>
</dbReference>
<dbReference type="Proteomes" id="UP000258707">
    <property type="component" value="Chromosome"/>
</dbReference>
<dbReference type="Pfam" id="PF12850">
    <property type="entry name" value="Metallophos_2"/>
    <property type="match status" value="1"/>
</dbReference>
<gene>
    <name evidence="3" type="ORF">AArc1_3184</name>
    <name evidence="4" type="ORF">AArcMg_3272</name>
</gene>
<dbReference type="EMBL" id="CP027033">
    <property type="protein sequence ID" value="AXR83256.1"/>
    <property type="molecule type" value="Genomic_DNA"/>
</dbReference>
<comment type="cofactor">
    <cofactor evidence="1">
        <name>a divalent metal cation</name>
        <dbReference type="ChEBI" id="CHEBI:60240"/>
    </cofactor>
</comment>
<dbReference type="KEGG" id="nan:AArc1_3184"/>
<dbReference type="EMBL" id="CP024047">
    <property type="protein sequence ID" value="AXR79489.1"/>
    <property type="molecule type" value="Genomic_DNA"/>
</dbReference>
<dbReference type="KEGG" id="nag:AArcMg_3272"/>
<proteinExistence type="inferred from homology"/>
<evidence type="ECO:0000313" key="5">
    <source>
        <dbReference type="Proteomes" id="UP000258613"/>
    </source>
</evidence>
<dbReference type="Gene3D" id="3.60.21.10">
    <property type="match status" value="1"/>
</dbReference>
<reference evidence="6" key="1">
    <citation type="submission" date="2017-10" db="EMBL/GenBank/DDBJ databases">
        <title>Phenotypic and genomic properties of facultatively anaerobic sulfur-reducing natronoarchaea from hypersaline soda lakes.</title>
        <authorList>
            <person name="Sorokin D.Y."/>
            <person name="Kublanov I.V."/>
            <person name="Roman P."/>
            <person name="Sinninghe Damste J.S."/>
            <person name="Golyshin P.N."/>
            <person name="Rojo D."/>
            <person name="Ciordia S."/>
            <person name="Mena Md.C."/>
            <person name="Ferrer M."/>
            <person name="Messina E."/>
            <person name="Smedile F."/>
            <person name="La Spada G."/>
            <person name="La Cono V."/>
            <person name="Yakimov M.M."/>
        </authorList>
    </citation>
    <scope>NUCLEOTIDE SEQUENCE [LARGE SCALE GENOMIC DNA]</scope>
    <source>
        <strain evidence="6">AArc1</strain>
    </source>
</reference>
<evidence type="ECO:0000313" key="6">
    <source>
        <dbReference type="Proteomes" id="UP000258707"/>
    </source>
</evidence>
<feature type="domain" description="Calcineurin-like phosphoesterase" evidence="2">
    <location>
        <begin position="9"/>
        <end position="163"/>
    </location>
</feature>
<dbReference type="GO" id="GO:0016787">
    <property type="term" value="F:hydrolase activity"/>
    <property type="evidence" value="ECO:0007669"/>
    <property type="project" value="UniProtKB-UniRule"/>
</dbReference>
<dbReference type="GO" id="GO:0046872">
    <property type="term" value="F:metal ion binding"/>
    <property type="evidence" value="ECO:0007669"/>
    <property type="project" value="UniProtKB-KW"/>
</dbReference>
<dbReference type="EC" id="3.1.4.-" evidence="1"/>